<dbReference type="GO" id="GO:0016747">
    <property type="term" value="F:acyltransferase activity, transferring groups other than amino-acyl groups"/>
    <property type="evidence" value="ECO:0007669"/>
    <property type="project" value="InterPro"/>
</dbReference>
<dbReference type="Pfam" id="PF00583">
    <property type="entry name" value="Acetyltransf_1"/>
    <property type="match status" value="1"/>
</dbReference>
<dbReference type="PROSITE" id="PS51186">
    <property type="entry name" value="GNAT"/>
    <property type="match status" value="1"/>
</dbReference>
<reference evidence="5" key="1">
    <citation type="submission" date="2015-05" db="EMBL/GenBank/DDBJ databases">
        <authorList>
            <person name="Rodrigo-Torres Lidia"/>
            <person name="Arahal R.David."/>
        </authorList>
    </citation>
    <scope>NUCLEOTIDE SEQUENCE [LARGE SCALE GENOMIC DNA]</scope>
    <source>
        <strain evidence="5">CECT 7321</strain>
    </source>
</reference>
<dbReference type="RefSeq" id="WP_050673050.1">
    <property type="nucleotide sequence ID" value="NZ_CAKZKN010000087.1"/>
</dbReference>
<dbReference type="Gene3D" id="3.40.630.30">
    <property type="match status" value="1"/>
</dbReference>
<gene>
    <name evidence="4" type="primary">ysnE</name>
    <name evidence="4" type="ORF">NIT7321_01515</name>
</gene>
<name>A0A0H5D0T8_9RHOB</name>
<evidence type="ECO:0000256" key="1">
    <source>
        <dbReference type="ARBA" id="ARBA00022679"/>
    </source>
</evidence>
<dbReference type="Proteomes" id="UP000043764">
    <property type="component" value="Unassembled WGS sequence"/>
</dbReference>
<dbReference type="AlphaFoldDB" id="A0A0H5D0T8"/>
<dbReference type="CDD" id="cd04301">
    <property type="entry name" value="NAT_SF"/>
    <property type="match status" value="1"/>
</dbReference>
<keyword evidence="5" id="KW-1185">Reference proteome</keyword>
<sequence>MSGAAKTGFDIQRASASDPEAAALIRRHLDQMAAQSPEESCHALDGSGLDAPDVAFFLLRKDGKAIAMGALKTLQNDGRELKSMHTASEARGTGAGKAMLEFLLDHARTEGARAIYLETGSTSDFDPARKLYEGYGFVECDPFEGYTFDPWSLFMRLDLDRAA</sequence>
<dbReference type="PANTHER" id="PTHR43877:SF5">
    <property type="entry name" value="BLL8307 PROTEIN"/>
    <property type="match status" value="1"/>
</dbReference>
<protein>
    <submittedName>
        <fullName evidence="4">Putative N-acetyltransferase YsnE</fullName>
        <ecNumber evidence="4">2.3.1.-</ecNumber>
    </submittedName>
</protein>
<dbReference type="EMBL" id="CVRL01000013">
    <property type="protein sequence ID" value="CRL10669.1"/>
    <property type="molecule type" value="Genomic_DNA"/>
</dbReference>
<keyword evidence="1 4" id="KW-0808">Transferase</keyword>
<dbReference type="InterPro" id="IPR050832">
    <property type="entry name" value="Bact_Acetyltransf"/>
</dbReference>
<organism evidence="4 5">
    <name type="scientific">Phaeobacter italicus</name>
    <dbReference type="NCBI Taxonomy" id="481446"/>
    <lineage>
        <taxon>Bacteria</taxon>
        <taxon>Pseudomonadati</taxon>
        <taxon>Pseudomonadota</taxon>
        <taxon>Alphaproteobacteria</taxon>
        <taxon>Rhodobacterales</taxon>
        <taxon>Roseobacteraceae</taxon>
        <taxon>Phaeobacter</taxon>
    </lineage>
</organism>
<dbReference type="STRING" id="481446.NIT7645_00002"/>
<accession>A0A0H5D0T8</accession>
<dbReference type="InterPro" id="IPR016181">
    <property type="entry name" value="Acyl_CoA_acyltransferase"/>
</dbReference>
<evidence type="ECO:0000313" key="5">
    <source>
        <dbReference type="Proteomes" id="UP000043764"/>
    </source>
</evidence>
<keyword evidence="2 4" id="KW-0012">Acyltransferase</keyword>
<dbReference type="InterPro" id="IPR000182">
    <property type="entry name" value="GNAT_dom"/>
</dbReference>
<dbReference type="SUPFAM" id="SSF55729">
    <property type="entry name" value="Acyl-CoA N-acyltransferases (Nat)"/>
    <property type="match status" value="1"/>
</dbReference>
<evidence type="ECO:0000259" key="3">
    <source>
        <dbReference type="PROSITE" id="PS51186"/>
    </source>
</evidence>
<proteinExistence type="predicted"/>
<evidence type="ECO:0000313" key="4">
    <source>
        <dbReference type="EMBL" id="CRL10669.1"/>
    </source>
</evidence>
<dbReference type="EC" id="2.3.1.-" evidence="4"/>
<feature type="domain" description="N-acetyltransferase" evidence="3">
    <location>
        <begin position="9"/>
        <end position="160"/>
    </location>
</feature>
<dbReference type="PANTHER" id="PTHR43877">
    <property type="entry name" value="AMINOALKYLPHOSPHONATE N-ACETYLTRANSFERASE-RELATED-RELATED"/>
    <property type="match status" value="1"/>
</dbReference>
<evidence type="ECO:0000256" key="2">
    <source>
        <dbReference type="ARBA" id="ARBA00023315"/>
    </source>
</evidence>